<comment type="similarity">
    <text evidence="2">Belongs to the glycosyl hydrolase 3 family.</text>
</comment>
<evidence type="ECO:0000256" key="2">
    <source>
        <dbReference type="ARBA" id="ARBA00005336"/>
    </source>
</evidence>
<comment type="catalytic activity">
    <reaction evidence="1">
        <text>Hydrolysis of terminal non-reducing N-acetyl-D-hexosamine residues in N-acetyl-beta-D-hexosaminides.</text>
        <dbReference type="EC" id="3.2.1.52"/>
    </reaction>
</comment>
<dbReference type="GO" id="GO:0004563">
    <property type="term" value="F:beta-N-acetylhexosaminidase activity"/>
    <property type="evidence" value="ECO:0007669"/>
    <property type="project" value="UniProtKB-EC"/>
</dbReference>
<evidence type="ECO:0000256" key="5">
    <source>
        <dbReference type="ARBA" id="ARBA00023295"/>
    </source>
</evidence>
<evidence type="ECO:0000256" key="3">
    <source>
        <dbReference type="ARBA" id="ARBA00012663"/>
    </source>
</evidence>
<evidence type="ECO:0000313" key="8">
    <source>
        <dbReference type="Proteomes" id="UP000245412"/>
    </source>
</evidence>
<gene>
    <name evidence="7" type="ORF">C7383_101675</name>
</gene>
<dbReference type="RefSeq" id="WP_109624688.1">
    <property type="nucleotide sequence ID" value="NZ_JANKBI010000001.1"/>
</dbReference>
<dbReference type="GO" id="GO:0005975">
    <property type="term" value="P:carbohydrate metabolic process"/>
    <property type="evidence" value="ECO:0007669"/>
    <property type="project" value="InterPro"/>
</dbReference>
<dbReference type="Proteomes" id="UP000245412">
    <property type="component" value="Unassembled WGS sequence"/>
</dbReference>
<dbReference type="EC" id="3.2.1.52" evidence="3"/>
<dbReference type="EMBL" id="QGGY01000001">
    <property type="protein sequence ID" value="PWJ79294.1"/>
    <property type="molecule type" value="Genomic_DNA"/>
</dbReference>
<dbReference type="InterPro" id="IPR036881">
    <property type="entry name" value="Glyco_hydro_3_C_sf"/>
</dbReference>
<dbReference type="InterPro" id="IPR017853">
    <property type="entry name" value="GH"/>
</dbReference>
<reference evidence="7 8" key="1">
    <citation type="submission" date="2018-05" db="EMBL/GenBank/DDBJ databases">
        <authorList>
            <person name="Goeker M."/>
            <person name="Huntemann M."/>
            <person name="Clum A."/>
            <person name="Pillay M."/>
            <person name="Palaniappan K."/>
            <person name="Varghese N."/>
            <person name="Mikhailova N."/>
            <person name="Stamatis D."/>
            <person name="Reddy T."/>
            <person name="Daum C."/>
            <person name="Shapiro N."/>
            <person name="Ivanova N."/>
            <person name="Kyrpides N."/>
            <person name="Woyke T."/>
        </authorList>
    </citation>
    <scope>NUCLEOTIDE SEQUENCE [LARGE SCALE GENOMIC DNA]</scope>
    <source>
        <strain evidence="7 8">DSM 26524</strain>
    </source>
</reference>
<evidence type="ECO:0000256" key="4">
    <source>
        <dbReference type="ARBA" id="ARBA00022801"/>
    </source>
</evidence>
<protein>
    <recommendedName>
        <fullName evidence="3">beta-N-acetylhexosaminidase</fullName>
        <ecNumber evidence="3">3.2.1.52</ecNumber>
    </recommendedName>
</protein>
<feature type="domain" description="Glycoside hydrolase family 3 N-terminal" evidence="6">
    <location>
        <begin position="3"/>
        <end position="325"/>
    </location>
</feature>
<name>A0AB73TAZ0_9FIRM</name>
<evidence type="ECO:0000256" key="1">
    <source>
        <dbReference type="ARBA" id="ARBA00001231"/>
    </source>
</evidence>
<evidence type="ECO:0000259" key="6">
    <source>
        <dbReference type="Pfam" id="PF00933"/>
    </source>
</evidence>
<dbReference type="InterPro" id="IPR036962">
    <property type="entry name" value="Glyco_hydro_3_N_sf"/>
</dbReference>
<proteinExistence type="inferred from homology"/>
<organism evidence="7 8">
    <name type="scientific">Murimonas intestini</name>
    <dbReference type="NCBI Taxonomy" id="1337051"/>
    <lineage>
        <taxon>Bacteria</taxon>
        <taxon>Bacillati</taxon>
        <taxon>Bacillota</taxon>
        <taxon>Clostridia</taxon>
        <taxon>Lachnospirales</taxon>
        <taxon>Lachnospiraceae</taxon>
        <taxon>Murimonas</taxon>
    </lineage>
</organism>
<dbReference type="Gene3D" id="3.20.20.300">
    <property type="entry name" value="Glycoside hydrolase, family 3, N-terminal domain"/>
    <property type="match status" value="1"/>
</dbReference>
<dbReference type="Pfam" id="PF00933">
    <property type="entry name" value="Glyco_hydro_3"/>
    <property type="match status" value="1"/>
</dbReference>
<keyword evidence="4" id="KW-0378">Hydrolase</keyword>
<keyword evidence="5" id="KW-0326">Glycosidase</keyword>
<dbReference type="Gene3D" id="3.40.50.1700">
    <property type="entry name" value="Glycoside hydrolase family 3 C-terminal domain"/>
    <property type="match status" value="1"/>
</dbReference>
<dbReference type="InterPro" id="IPR001764">
    <property type="entry name" value="Glyco_hydro_3_N"/>
</dbReference>
<keyword evidence="8" id="KW-1185">Reference proteome</keyword>
<dbReference type="SUPFAM" id="SSF51445">
    <property type="entry name" value="(Trans)glycosidases"/>
    <property type="match status" value="1"/>
</dbReference>
<dbReference type="AlphaFoldDB" id="A0AB73TAZ0"/>
<accession>A0AB73TAZ0</accession>
<sequence>MNLDQKIGQLIVTGFPGSKPDQAFMDLVKKDKVGNVIFFSYNIKSRQQAACLCRELQGCIREETGVLPFITVDEEGGVVSRLPDDAAVLPSAMAQGRAGKLSSIYEGSKIVGEELKALGINFNLAPVLDINSNPRNPVIGVRSFGENAGLVSRCAAQAVRGFLDAGIMCSGKHFPGHGDTDVDSHLGLPCIDKSREELEQEELLPFCHAISMGIPAITIAHTLLPAYETEKIPCTMSKKIITGLLREKLKFNGLVITDCMEMDAIKKFYGTPAGAVEALRAGADLVFISHTARTVYESIEEIKRAVGDGRIAMSRIDEAVQRILKYKAVYAAEMLTDIKADPQNDLSLAKTAAQKKFMDDFYRECIYIHKPEGAEKIEAGPAPLWIGPYPARTSLAENEKDHTFSFSSYLKNKFGGDSFFISLDPSPEEISMALKKTKNCSSIAVGTINAHMNAGQAELVRELAKTGKPMAAAALRNPYDLQGIPESIFQAALYEYSERALKEFSELIFTGPCGPSSCSSGLSSRSSF</sequence>
<comment type="caution">
    <text evidence="7">The sequence shown here is derived from an EMBL/GenBank/DDBJ whole genome shotgun (WGS) entry which is preliminary data.</text>
</comment>
<dbReference type="PANTHER" id="PTHR30480:SF13">
    <property type="entry name" value="BETA-HEXOSAMINIDASE"/>
    <property type="match status" value="1"/>
</dbReference>
<evidence type="ECO:0000313" key="7">
    <source>
        <dbReference type="EMBL" id="PWJ79294.1"/>
    </source>
</evidence>
<dbReference type="InterPro" id="IPR050226">
    <property type="entry name" value="NagZ_Beta-hexosaminidase"/>
</dbReference>
<dbReference type="PANTHER" id="PTHR30480">
    <property type="entry name" value="BETA-HEXOSAMINIDASE-RELATED"/>
    <property type="match status" value="1"/>
</dbReference>
<dbReference type="GO" id="GO:0009254">
    <property type="term" value="P:peptidoglycan turnover"/>
    <property type="evidence" value="ECO:0007669"/>
    <property type="project" value="TreeGrafter"/>
</dbReference>